<dbReference type="Proteomes" id="UP001497512">
    <property type="component" value="Chromosome 19"/>
</dbReference>
<dbReference type="PANTHER" id="PTHR44329">
    <property type="entry name" value="SERINE/THREONINE-PROTEIN KINASE TNNI3K-RELATED"/>
    <property type="match status" value="1"/>
</dbReference>
<accession>A0ABP0U4J6</accession>
<organism evidence="2 3">
    <name type="scientific">Sphagnum troendelagicum</name>
    <dbReference type="NCBI Taxonomy" id="128251"/>
    <lineage>
        <taxon>Eukaryota</taxon>
        <taxon>Viridiplantae</taxon>
        <taxon>Streptophyta</taxon>
        <taxon>Embryophyta</taxon>
        <taxon>Bryophyta</taxon>
        <taxon>Sphagnophytina</taxon>
        <taxon>Sphagnopsida</taxon>
        <taxon>Sphagnales</taxon>
        <taxon>Sphagnaceae</taxon>
        <taxon>Sphagnum</taxon>
    </lineage>
</organism>
<sequence length="525" mass="59530">MGSNTRYLELVIPAVFNVQSMVSPGENCALKLHVRQCRFLASKFYDLVLDSKAYVEGLGDDDAAEWEPALDREIYRVVKVVEYLIQDCCPEDWLKAVIKLRDIKEAFALRVHEIEWCRALMRALVCLRKEPTQGVTAVVKRAIDECVISRESYCNELKDLADRDERELCVRLKAMENEIGGTPDYRTLAKCMLGRMNGEKVAAGDDGGAPARDSWTVPFEDLQRGEFLGKGASGEVHKTLWLGQWWAEKKIAKASGQEMELLKNLSHPNIVLIVCCAKDKREFSFVMELMTGDLRTLIESSLTSTTMVANDTSSSREVYYSNATDTMPLGLDVAIDIMIQLAAGMMYLHERKVAHRDLKSHNILVQPLFPQEPKGYQYAKVADFGHAKTREESTCSNLSTVGTTKWMAPELYDGWNDNKQPVDVKPTKRYPFKPDVYSFAITCYEILTGRLPFEGAYQSKVRTMVKEGIRPELPENCPSELKTLITKCWDGDPEQRPTFPDIYTNLRCIQGEQLIGSRRSQTHDF</sequence>
<dbReference type="InterPro" id="IPR011009">
    <property type="entry name" value="Kinase-like_dom_sf"/>
</dbReference>
<dbReference type="Gene3D" id="1.10.510.10">
    <property type="entry name" value="Transferase(Phosphotransferase) domain 1"/>
    <property type="match status" value="1"/>
</dbReference>
<protein>
    <recommendedName>
        <fullName evidence="1">Protein kinase domain-containing protein</fullName>
    </recommendedName>
</protein>
<proteinExistence type="predicted"/>
<dbReference type="InterPro" id="IPR001245">
    <property type="entry name" value="Ser-Thr/Tyr_kinase_cat_dom"/>
</dbReference>
<dbReference type="Pfam" id="PF07714">
    <property type="entry name" value="PK_Tyr_Ser-Thr"/>
    <property type="match status" value="1"/>
</dbReference>
<dbReference type="InterPro" id="IPR051681">
    <property type="entry name" value="Ser/Thr_Kinases-Pseudokinases"/>
</dbReference>
<dbReference type="PROSITE" id="PS50011">
    <property type="entry name" value="PROTEIN_KINASE_DOM"/>
    <property type="match status" value="1"/>
</dbReference>
<dbReference type="PROSITE" id="PS00108">
    <property type="entry name" value="PROTEIN_KINASE_ST"/>
    <property type="match status" value="1"/>
</dbReference>
<dbReference type="EMBL" id="OZ019911">
    <property type="protein sequence ID" value="CAK9212745.1"/>
    <property type="molecule type" value="Genomic_DNA"/>
</dbReference>
<evidence type="ECO:0000313" key="2">
    <source>
        <dbReference type="EMBL" id="CAK9212745.1"/>
    </source>
</evidence>
<dbReference type="PANTHER" id="PTHR44329:SF260">
    <property type="entry name" value="PROTEIN KINASE DOMAIN-CONTAINING PROTEIN"/>
    <property type="match status" value="1"/>
</dbReference>
<name>A0ABP0U4J6_9BRYO</name>
<dbReference type="SUPFAM" id="SSF56112">
    <property type="entry name" value="Protein kinase-like (PK-like)"/>
    <property type="match status" value="1"/>
</dbReference>
<dbReference type="InterPro" id="IPR008271">
    <property type="entry name" value="Ser/Thr_kinase_AS"/>
</dbReference>
<evidence type="ECO:0000313" key="3">
    <source>
        <dbReference type="Proteomes" id="UP001497512"/>
    </source>
</evidence>
<dbReference type="InterPro" id="IPR000719">
    <property type="entry name" value="Prot_kinase_dom"/>
</dbReference>
<reference evidence="2" key="1">
    <citation type="submission" date="2024-02" db="EMBL/GenBank/DDBJ databases">
        <authorList>
            <consortium name="ELIXIR-Norway"/>
            <consortium name="Elixir Norway"/>
        </authorList>
    </citation>
    <scope>NUCLEOTIDE SEQUENCE</scope>
</reference>
<gene>
    <name evidence="2" type="ORF">CSSPTR1EN2_LOCUS11390</name>
</gene>
<dbReference type="Gene3D" id="3.30.200.20">
    <property type="entry name" value="Phosphorylase Kinase, domain 1"/>
    <property type="match status" value="1"/>
</dbReference>
<dbReference type="SMART" id="SM00220">
    <property type="entry name" value="S_TKc"/>
    <property type="match status" value="1"/>
</dbReference>
<evidence type="ECO:0000259" key="1">
    <source>
        <dbReference type="PROSITE" id="PS50011"/>
    </source>
</evidence>
<keyword evidence="3" id="KW-1185">Reference proteome</keyword>
<feature type="domain" description="Protein kinase" evidence="1">
    <location>
        <begin position="222"/>
        <end position="525"/>
    </location>
</feature>